<comment type="catalytic activity">
    <reaction evidence="3">
        <text>(sulfur carrier)-H + L-cysteine = (sulfur carrier)-SH + L-alanine</text>
        <dbReference type="Rhea" id="RHEA:43892"/>
        <dbReference type="Rhea" id="RHEA-COMP:14737"/>
        <dbReference type="Rhea" id="RHEA-COMP:14739"/>
        <dbReference type="ChEBI" id="CHEBI:29917"/>
        <dbReference type="ChEBI" id="CHEBI:35235"/>
        <dbReference type="ChEBI" id="CHEBI:57972"/>
        <dbReference type="ChEBI" id="CHEBI:64428"/>
        <dbReference type="EC" id="2.8.1.7"/>
    </reaction>
</comment>
<proteinExistence type="inferred from homology"/>
<evidence type="ECO:0000259" key="4">
    <source>
        <dbReference type="Pfam" id="PF00266"/>
    </source>
</evidence>
<evidence type="ECO:0000256" key="3">
    <source>
        <dbReference type="ARBA" id="ARBA00050776"/>
    </source>
</evidence>
<dbReference type="PANTHER" id="PTHR11601:SF34">
    <property type="entry name" value="CYSTEINE DESULFURASE"/>
    <property type="match status" value="1"/>
</dbReference>
<dbReference type="GO" id="GO:0031071">
    <property type="term" value="F:cysteine desulfurase activity"/>
    <property type="evidence" value="ECO:0007669"/>
    <property type="project" value="UniProtKB-EC"/>
</dbReference>
<organism evidence="5 6">
    <name type="scientific">Staphylococcus felis</name>
    <dbReference type="NCBI Taxonomy" id="46127"/>
    <lineage>
        <taxon>Bacteria</taxon>
        <taxon>Bacillati</taxon>
        <taxon>Bacillota</taxon>
        <taxon>Bacilli</taxon>
        <taxon>Bacillales</taxon>
        <taxon>Staphylococcaceae</taxon>
        <taxon>Staphylococcus</taxon>
    </lineage>
</organism>
<comment type="caution">
    <text evidence="5">The sequence shown here is derived from an EMBL/GenBank/DDBJ whole genome shotgun (WGS) entry which is preliminary data.</text>
</comment>
<dbReference type="InterPro" id="IPR000192">
    <property type="entry name" value="Aminotrans_V_dom"/>
</dbReference>
<comment type="cofactor">
    <cofactor evidence="1">
        <name>pyridoxal 5'-phosphate</name>
        <dbReference type="ChEBI" id="CHEBI:597326"/>
    </cofactor>
</comment>
<reference evidence="5 6" key="1">
    <citation type="journal article" date="2018" name="Vet. Microbiol.">
        <title>Characterisation of Staphylococcus felis isolated from cats using whole genome sequencing.</title>
        <authorList>
            <person name="Worthing K."/>
            <person name="Pang S."/>
            <person name="Trott D.J."/>
            <person name="Abraham S."/>
            <person name="Coombs G.W."/>
            <person name="Jordan D."/>
            <person name="McIntyre L."/>
            <person name="Davies M.R."/>
            <person name="Norris J."/>
        </authorList>
    </citation>
    <scope>NUCLEOTIDE SEQUENCE [LARGE SCALE GENOMIC DNA]</scope>
    <source>
        <strain evidence="5 6">F9</strain>
    </source>
</reference>
<dbReference type="InterPro" id="IPR015421">
    <property type="entry name" value="PyrdxlP-dep_Trfase_major"/>
</dbReference>
<accession>A0A3E0IN78</accession>
<protein>
    <submittedName>
        <fullName evidence="5">Cysteine desulfurase NifS</fullName>
    </submittedName>
</protein>
<dbReference type="OrthoDB" id="9808002at2"/>
<dbReference type="InterPro" id="IPR015422">
    <property type="entry name" value="PyrdxlP-dep_Trfase_small"/>
</dbReference>
<gene>
    <name evidence="5" type="ORF">DOS83_09275</name>
</gene>
<dbReference type="Proteomes" id="UP000256562">
    <property type="component" value="Unassembled WGS sequence"/>
</dbReference>
<evidence type="ECO:0000256" key="1">
    <source>
        <dbReference type="ARBA" id="ARBA00001933"/>
    </source>
</evidence>
<dbReference type="SUPFAM" id="SSF53383">
    <property type="entry name" value="PLP-dependent transferases"/>
    <property type="match status" value="1"/>
</dbReference>
<dbReference type="Pfam" id="PF00266">
    <property type="entry name" value="Aminotran_5"/>
    <property type="match status" value="1"/>
</dbReference>
<dbReference type="InterPro" id="IPR015424">
    <property type="entry name" value="PyrdxlP-dep_Trfase"/>
</dbReference>
<dbReference type="Gene3D" id="3.40.640.10">
    <property type="entry name" value="Type I PLP-dependent aspartate aminotransferase-like (Major domain)"/>
    <property type="match status" value="1"/>
</dbReference>
<comment type="similarity">
    <text evidence="2">Belongs to the class-V pyridoxal-phosphate-dependent aminotransferase family. NifS/IscS subfamily.</text>
</comment>
<dbReference type="AlphaFoldDB" id="A0A3E0IN78"/>
<sequence>GGPKGIGALYIKKGTHVQFLQHGGEQESKRRAGTENVAQIVGLSKALECAEKNRDRHNVHLALLKEQLIVGLQERSVPFELNGSMVDSTNHIINLYFPFIDVETLLTLLDLSGIYVSSGSACTAGSTVPSHVLAAMYKKSNRVTQSIRISLNEVMTIEDIKQIVIEIQKIYLKFKEEHT</sequence>
<feature type="domain" description="Aminotransferase class V" evidence="4">
    <location>
        <begin position="2"/>
        <end position="162"/>
    </location>
</feature>
<dbReference type="EMBL" id="QKXQ01000420">
    <property type="protein sequence ID" value="REH93138.1"/>
    <property type="molecule type" value="Genomic_DNA"/>
</dbReference>
<evidence type="ECO:0000256" key="2">
    <source>
        <dbReference type="ARBA" id="ARBA00006490"/>
    </source>
</evidence>
<dbReference type="PANTHER" id="PTHR11601">
    <property type="entry name" value="CYSTEINE DESULFURYLASE FAMILY MEMBER"/>
    <property type="match status" value="1"/>
</dbReference>
<evidence type="ECO:0000313" key="6">
    <source>
        <dbReference type="Proteomes" id="UP000256562"/>
    </source>
</evidence>
<name>A0A3E0IN78_9STAP</name>
<evidence type="ECO:0000313" key="5">
    <source>
        <dbReference type="EMBL" id="REH93138.1"/>
    </source>
</evidence>
<feature type="non-terminal residue" evidence="5">
    <location>
        <position position="1"/>
    </location>
</feature>
<dbReference type="Gene3D" id="3.90.1150.10">
    <property type="entry name" value="Aspartate Aminotransferase, domain 1"/>
    <property type="match status" value="1"/>
</dbReference>
<dbReference type="RefSeq" id="WP_116094770.1">
    <property type="nucleotide sequence ID" value="NZ_QKXQ01000420.1"/>
</dbReference>
<dbReference type="Gene3D" id="1.10.260.50">
    <property type="match status" value="1"/>
</dbReference>